<dbReference type="PANTHER" id="PTHR42852">
    <property type="entry name" value="THIOL:DISULFIDE INTERCHANGE PROTEIN DSBE"/>
    <property type="match status" value="1"/>
</dbReference>
<dbReference type="Proteomes" id="UP000620550">
    <property type="component" value="Unassembled WGS sequence"/>
</dbReference>
<comment type="subcellular location">
    <subcellularLocation>
        <location evidence="1">Cell envelope</location>
    </subcellularLocation>
</comment>
<sequence>MRTNKLKKTVLDLRLLIITAISAVWATNLTAQDKLTITGSVGGLVDGEKVYLMGHVPVMKNAFHSKDSTTVKDGAFRFEIQQPEVAHYKLSYKGENSASTVLGPATAAVSGTAADWKNLQFAVTQNPAGDDLKLFEREVTEPINKRMQVLESGSEELNEKYMKAYEAKDKEAMASMERESMNAYREYERLRLADYDRWFANHPNSLANMLILKDIVLTKESPIERAEGWFQQSSKRLRESQVGQQIAARMKQIKGISEGAVAPDFTLPDTEGKEYSLSDFKGKYVFLDFWASWCGPCRGENPNVLAAYNKYKDHEKGFTVLGISLDKSRDEWIKAIEEDGMPWTQLSELTGFKTPSVALYEIAGIPDNYLIDPNGIIVASNLRGAALEEKLDEILGQEGLTDTRK</sequence>
<dbReference type="InterPro" id="IPR000866">
    <property type="entry name" value="AhpC/TSA"/>
</dbReference>
<organism evidence="7 8">
    <name type="scientific">Sphingobacterium griseoflavum</name>
    <dbReference type="NCBI Taxonomy" id="1474952"/>
    <lineage>
        <taxon>Bacteria</taxon>
        <taxon>Pseudomonadati</taxon>
        <taxon>Bacteroidota</taxon>
        <taxon>Sphingobacteriia</taxon>
        <taxon>Sphingobacteriales</taxon>
        <taxon>Sphingobacteriaceae</taxon>
        <taxon>Sphingobacterium</taxon>
    </lineage>
</organism>
<protein>
    <submittedName>
        <fullName evidence="7">Thiol:disulfide interchange protein</fullName>
    </submittedName>
</protein>
<comment type="caution">
    <text evidence="7">The sequence shown here is derived from an EMBL/GenBank/DDBJ whole genome shotgun (WGS) entry which is preliminary data.</text>
</comment>
<dbReference type="PANTHER" id="PTHR42852:SF6">
    <property type="entry name" value="THIOL:DISULFIDE INTERCHANGE PROTEIN DSBE"/>
    <property type="match status" value="1"/>
</dbReference>
<dbReference type="CDD" id="cd02966">
    <property type="entry name" value="TlpA_like_family"/>
    <property type="match status" value="1"/>
</dbReference>
<dbReference type="RefSeq" id="WP_189625630.1">
    <property type="nucleotide sequence ID" value="NZ_BNAF01000003.1"/>
</dbReference>
<dbReference type="SUPFAM" id="SSF52833">
    <property type="entry name" value="Thioredoxin-like"/>
    <property type="match status" value="1"/>
</dbReference>
<dbReference type="InterPro" id="IPR025380">
    <property type="entry name" value="DUF4369"/>
</dbReference>
<dbReference type="InterPro" id="IPR036249">
    <property type="entry name" value="Thioredoxin-like_sf"/>
</dbReference>
<dbReference type="Gene3D" id="3.40.30.10">
    <property type="entry name" value="Glutaredoxin"/>
    <property type="match status" value="1"/>
</dbReference>
<evidence type="ECO:0000313" key="8">
    <source>
        <dbReference type="Proteomes" id="UP000620550"/>
    </source>
</evidence>
<evidence type="ECO:0000256" key="5">
    <source>
        <dbReference type="SAM" id="SignalP"/>
    </source>
</evidence>
<keyword evidence="3" id="KW-1015">Disulfide bond</keyword>
<evidence type="ECO:0000256" key="4">
    <source>
        <dbReference type="ARBA" id="ARBA00023284"/>
    </source>
</evidence>
<evidence type="ECO:0000256" key="3">
    <source>
        <dbReference type="ARBA" id="ARBA00023157"/>
    </source>
</evidence>
<evidence type="ECO:0000259" key="6">
    <source>
        <dbReference type="PROSITE" id="PS51352"/>
    </source>
</evidence>
<dbReference type="PROSITE" id="PS00194">
    <property type="entry name" value="THIOREDOXIN_1"/>
    <property type="match status" value="1"/>
</dbReference>
<dbReference type="InterPro" id="IPR013766">
    <property type="entry name" value="Thioredoxin_domain"/>
</dbReference>
<evidence type="ECO:0000313" key="7">
    <source>
        <dbReference type="EMBL" id="GHE29856.1"/>
    </source>
</evidence>
<proteinExistence type="predicted"/>
<feature type="signal peptide" evidence="5">
    <location>
        <begin position="1"/>
        <end position="26"/>
    </location>
</feature>
<reference evidence="8" key="1">
    <citation type="journal article" date="2019" name="Int. J. Syst. Evol. Microbiol.">
        <title>The Global Catalogue of Microorganisms (GCM) 10K type strain sequencing project: providing services to taxonomists for standard genome sequencing and annotation.</title>
        <authorList>
            <consortium name="The Broad Institute Genomics Platform"/>
            <consortium name="The Broad Institute Genome Sequencing Center for Infectious Disease"/>
            <person name="Wu L."/>
            <person name="Ma J."/>
        </authorList>
    </citation>
    <scope>NUCLEOTIDE SEQUENCE [LARGE SCALE GENOMIC DNA]</scope>
    <source>
        <strain evidence="8">CGMCC 1.12966</strain>
    </source>
</reference>
<dbReference type="InterPro" id="IPR017937">
    <property type="entry name" value="Thioredoxin_CS"/>
</dbReference>
<name>A0ABQ3HSA0_9SPHI</name>
<keyword evidence="4" id="KW-0676">Redox-active center</keyword>
<keyword evidence="2" id="KW-0201">Cytochrome c-type biogenesis</keyword>
<keyword evidence="8" id="KW-1185">Reference proteome</keyword>
<accession>A0ABQ3HSA0</accession>
<dbReference type="EMBL" id="BNAF01000003">
    <property type="protein sequence ID" value="GHE29856.1"/>
    <property type="molecule type" value="Genomic_DNA"/>
</dbReference>
<keyword evidence="5" id="KW-0732">Signal</keyword>
<gene>
    <name evidence="7" type="ORF">GCM10017764_11130</name>
</gene>
<feature type="domain" description="Thioredoxin" evidence="6">
    <location>
        <begin position="256"/>
        <end position="400"/>
    </location>
</feature>
<evidence type="ECO:0000256" key="1">
    <source>
        <dbReference type="ARBA" id="ARBA00004196"/>
    </source>
</evidence>
<dbReference type="InterPro" id="IPR050553">
    <property type="entry name" value="Thioredoxin_ResA/DsbE_sf"/>
</dbReference>
<dbReference type="Pfam" id="PF00578">
    <property type="entry name" value="AhpC-TSA"/>
    <property type="match status" value="1"/>
</dbReference>
<evidence type="ECO:0000256" key="2">
    <source>
        <dbReference type="ARBA" id="ARBA00022748"/>
    </source>
</evidence>
<dbReference type="PROSITE" id="PS51352">
    <property type="entry name" value="THIOREDOXIN_2"/>
    <property type="match status" value="1"/>
</dbReference>
<dbReference type="Pfam" id="PF14289">
    <property type="entry name" value="DUF4369"/>
    <property type="match status" value="1"/>
</dbReference>
<feature type="chain" id="PRO_5045237538" evidence="5">
    <location>
        <begin position="27"/>
        <end position="405"/>
    </location>
</feature>